<organism evidence="2 3">
    <name type="scientific">Janibacter alittae</name>
    <dbReference type="NCBI Taxonomy" id="3115209"/>
    <lineage>
        <taxon>Bacteria</taxon>
        <taxon>Bacillati</taxon>
        <taxon>Actinomycetota</taxon>
        <taxon>Actinomycetes</taxon>
        <taxon>Micrococcales</taxon>
        <taxon>Intrasporangiaceae</taxon>
        <taxon>Janibacter</taxon>
    </lineage>
</organism>
<dbReference type="RefSeq" id="WP_338747915.1">
    <property type="nucleotide sequence ID" value="NZ_CP144913.1"/>
</dbReference>
<feature type="region of interest" description="Disordered" evidence="1">
    <location>
        <begin position="282"/>
        <end position="301"/>
    </location>
</feature>
<protein>
    <recommendedName>
        <fullName evidence="4">SMP-30/Gluconolactonase/LRE-like region domain-containing protein</fullName>
    </recommendedName>
</protein>
<dbReference type="SUPFAM" id="SSF63829">
    <property type="entry name" value="Calcium-dependent phosphotriesterase"/>
    <property type="match status" value="1"/>
</dbReference>
<accession>A0ABZ2MDT3</accession>
<dbReference type="Proteomes" id="UP001382727">
    <property type="component" value="Chromosome"/>
</dbReference>
<dbReference type="EMBL" id="CP144913">
    <property type="protein sequence ID" value="WXB75202.1"/>
    <property type="molecule type" value="Genomic_DNA"/>
</dbReference>
<evidence type="ECO:0008006" key="4">
    <source>
        <dbReference type="Google" id="ProtNLM"/>
    </source>
</evidence>
<proteinExistence type="predicted"/>
<evidence type="ECO:0000313" key="3">
    <source>
        <dbReference type="Proteomes" id="UP001382727"/>
    </source>
</evidence>
<reference evidence="2 3" key="1">
    <citation type="submission" date="2024-02" db="EMBL/GenBank/DDBJ databases">
        <title>Janibacter sp. nov., isolated from gut of marine sandworm.</title>
        <authorList>
            <person name="Kim B."/>
            <person name="Jun M.O."/>
            <person name="Shin N.-R."/>
        </authorList>
    </citation>
    <scope>NUCLEOTIDE SEQUENCE [LARGE SCALE GENOMIC DNA]</scope>
    <source>
        <strain evidence="2 3">A1S7</strain>
    </source>
</reference>
<keyword evidence="3" id="KW-1185">Reference proteome</keyword>
<name>A0ABZ2MDT3_9MICO</name>
<sequence length="301" mass="33198">MDLRLRLDRLRHLGRALRGLLCRRTSASTDPHEPGAVIPLRPDSTDVPQGLAWDEAHEEFVYTFYDADDHSTGWVVFADRDGRVSARTRLGGLVHYGGITLHGGRTYVCGAGAVQVHDTRRLRQGVGEPLMTTRVRAGSTVTSHRDGLYVTGFRRDRPGRMYRYDLDEDGAPVETGAVFTVPPQTQGVAFAPDGTVYFSRSWGRARRSVLTRVGASDLAEDGGWTAQNGRDTSLPPMAEGSVVVDGRLHQLYESGALRYRRHRRADLAMSLLRGPLAPRERLTVHDLGGSQTRGTRTRGSP</sequence>
<evidence type="ECO:0000313" key="2">
    <source>
        <dbReference type="EMBL" id="WXB75202.1"/>
    </source>
</evidence>
<gene>
    <name evidence="2" type="ORF">V1351_09525</name>
</gene>
<feature type="compositionally biased region" description="Low complexity" evidence="1">
    <location>
        <begin position="288"/>
        <end position="301"/>
    </location>
</feature>
<evidence type="ECO:0000256" key="1">
    <source>
        <dbReference type="SAM" id="MobiDB-lite"/>
    </source>
</evidence>